<evidence type="ECO:0000313" key="10">
    <source>
        <dbReference type="Proteomes" id="UP001626550"/>
    </source>
</evidence>
<feature type="transmembrane region" description="Helical" evidence="8">
    <location>
        <begin position="221"/>
        <end position="243"/>
    </location>
</feature>
<evidence type="ECO:0000256" key="8">
    <source>
        <dbReference type="SAM" id="Phobius"/>
    </source>
</evidence>
<feature type="transmembrane region" description="Helical" evidence="8">
    <location>
        <begin position="336"/>
        <end position="358"/>
    </location>
</feature>
<reference evidence="9 10" key="1">
    <citation type="submission" date="2024-11" db="EMBL/GenBank/DDBJ databases">
        <title>Adaptive evolution of stress response genes in parasites aligns with host niche diversity.</title>
        <authorList>
            <person name="Hahn C."/>
            <person name="Resl P."/>
        </authorList>
    </citation>
    <scope>NUCLEOTIDE SEQUENCE [LARGE SCALE GENOMIC DNA]</scope>
    <source>
        <strain evidence="9">EGGRZ-B1_66</strain>
        <tissue evidence="9">Body</tissue>
    </source>
</reference>
<accession>A0ABD2Q710</accession>
<evidence type="ECO:0000256" key="6">
    <source>
        <dbReference type="ARBA" id="ARBA00025718"/>
    </source>
</evidence>
<comment type="subcellular location">
    <subcellularLocation>
        <location evidence="1">Cell membrane</location>
        <topology evidence="1">Multi-pass membrane protein</topology>
    </subcellularLocation>
</comment>
<evidence type="ECO:0000256" key="4">
    <source>
        <dbReference type="ARBA" id="ARBA00022989"/>
    </source>
</evidence>
<sequence length="711" mass="79527">MDAESVRSVRSERSDRSKRNRMTNRALETDEAKSPLISQTVNGYPMGYNGYGIDSPARQNSMPQSYPVNYHQSPLQTVPSTPNTQQNWILAQQQATLQNFYAQQPQMPQQWQGSIPQGYLPNEQLLKQQPQQIPVHPYRVERTTPMPVRDEATWFDNATAITGATSETGLSDNMSRFGSRFGVTASIAANNASIISGAALALIKNETDDISPITCCSALRFFFTGFLFLSCFISPLFMLILPKHAESLSLEWSTDSCGASCESMVLVIVAKLIILAVAGWIVLSPRRPLFLSRNAVLPKLVYQRVLLNVALIIVLLTFWLFYLSRIFWPREASFKVIVQFSSHLTDMLFILFFTGMLISRLRDMHKPYSVHVVRSPDGYARSYRLPDITIQSAALEILQCYVMDFPVLMSTPTTNGNKRGKRGSVGNAKLKMYDIDGPTAGNRSGGEDGLTASASSRLYDENEFDKRTRKRRMRLLIAVEEAFRNVRKIQGPGVNLPRGIQPSERMALVVPTPNTSATNLSNVKTLDAYEAAQAVFPSLIRPLQKFIRVTRQQARHPVDAVIDHLAMCLAYGLSPQAFLERFSLTSSNPQQDASTASHAVFMAKRAIKQQKKRNATASKCGETPQNQPPTPTLPKSMALGGQQKWFLLAERPLTHNLSDGLVFQLRRRCGDLSLLCVVHRMPLFQLLQDDSLSHPYESARFSLQTPENNTV</sequence>
<proteinExistence type="inferred from homology"/>
<keyword evidence="10" id="KW-1185">Reference proteome</keyword>
<keyword evidence="3 8" id="KW-0812">Transmembrane</keyword>
<organism evidence="9 10">
    <name type="scientific">Cichlidogyrus casuarinus</name>
    <dbReference type="NCBI Taxonomy" id="1844966"/>
    <lineage>
        <taxon>Eukaryota</taxon>
        <taxon>Metazoa</taxon>
        <taxon>Spiralia</taxon>
        <taxon>Lophotrochozoa</taxon>
        <taxon>Platyhelminthes</taxon>
        <taxon>Monogenea</taxon>
        <taxon>Monopisthocotylea</taxon>
        <taxon>Dactylogyridea</taxon>
        <taxon>Ancyrocephalidae</taxon>
        <taxon>Cichlidogyrus</taxon>
    </lineage>
</organism>
<evidence type="ECO:0000256" key="7">
    <source>
        <dbReference type="SAM" id="MobiDB-lite"/>
    </source>
</evidence>
<dbReference type="GO" id="GO:0005886">
    <property type="term" value="C:plasma membrane"/>
    <property type="evidence" value="ECO:0007669"/>
    <property type="project" value="UniProtKB-SubCell"/>
</dbReference>
<name>A0ABD2Q710_9PLAT</name>
<feature type="compositionally biased region" description="Basic and acidic residues" evidence="7">
    <location>
        <begin position="1"/>
        <end position="17"/>
    </location>
</feature>
<keyword evidence="5 8" id="KW-0472">Membrane</keyword>
<comment type="caution">
    <text evidence="9">The sequence shown here is derived from an EMBL/GenBank/DDBJ whole genome shotgun (WGS) entry which is preliminary data.</text>
</comment>
<evidence type="ECO:0000256" key="3">
    <source>
        <dbReference type="ARBA" id="ARBA00022692"/>
    </source>
</evidence>
<dbReference type="InterPro" id="IPR009539">
    <property type="entry name" value="VANGL"/>
</dbReference>
<feature type="region of interest" description="Disordered" evidence="7">
    <location>
        <begin position="612"/>
        <end position="635"/>
    </location>
</feature>
<keyword evidence="4 8" id="KW-1133">Transmembrane helix</keyword>
<protein>
    <submittedName>
        <fullName evidence="9">Vang-like protein 1</fullName>
    </submittedName>
</protein>
<feature type="transmembrane region" description="Helical" evidence="8">
    <location>
        <begin position="263"/>
        <end position="284"/>
    </location>
</feature>
<feature type="transmembrane region" description="Helical" evidence="8">
    <location>
        <begin position="305"/>
        <end position="324"/>
    </location>
</feature>
<feature type="region of interest" description="Disordered" evidence="7">
    <location>
        <begin position="1"/>
        <end position="32"/>
    </location>
</feature>
<dbReference type="EMBL" id="JBJKFK010000771">
    <property type="protein sequence ID" value="KAL3315346.1"/>
    <property type="molecule type" value="Genomic_DNA"/>
</dbReference>
<evidence type="ECO:0000313" key="9">
    <source>
        <dbReference type="EMBL" id="KAL3315346.1"/>
    </source>
</evidence>
<evidence type="ECO:0000256" key="1">
    <source>
        <dbReference type="ARBA" id="ARBA00004651"/>
    </source>
</evidence>
<keyword evidence="2" id="KW-1003">Cell membrane</keyword>
<dbReference type="PANTHER" id="PTHR20886">
    <property type="entry name" value="VANG-LIKE PROTEIN"/>
    <property type="match status" value="1"/>
</dbReference>
<dbReference type="Proteomes" id="UP001626550">
    <property type="component" value="Unassembled WGS sequence"/>
</dbReference>
<evidence type="ECO:0000256" key="2">
    <source>
        <dbReference type="ARBA" id="ARBA00022475"/>
    </source>
</evidence>
<dbReference type="AlphaFoldDB" id="A0ABD2Q710"/>
<dbReference type="Pfam" id="PF06638">
    <property type="entry name" value="Strabismus"/>
    <property type="match status" value="2"/>
</dbReference>
<gene>
    <name evidence="9" type="primary">VANGL1</name>
    <name evidence="9" type="ORF">Ciccas_006022</name>
</gene>
<comment type="similarity">
    <text evidence="6">Belongs to the Vang family.</text>
</comment>
<evidence type="ECO:0000256" key="5">
    <source>
        <dbReference type="ARBA" id="ARBA00023136"/>
    </source>
</evidence>